<protein>
    <submittedName>
        <fullName evidence="1">Uncharacterized protein</fullName>
    </submittedName>
</protein>
<dbReference type="RefSeq" id="WP_287277088.1">
    <property type="nucleotide sequence ID" value="NZ_JAMYMY010000068.1"/>
</dbReference>
<dbReference type="EMBL" id="JAMYPJ010000073">
    <property type="protein sequence ID" value="MER8937361.1"/>
    <property type="molecule type" value="Genomic_DNA"/>
</dbReference>
<gene>
    <name evidence="1" type="ORF">NKI33_30950</name>
</gene>
<sequence length="241" mass="26699">MKSAQFRDMVKGRGWWRIWPRRTRRRRASALAAIDASGTWRTPNPVGAGDIAAEGEAEFADQSPMAFIFGRDRGVYAGRTTLVAGSGLLPDEFFIQSPIGGQTTRNNTGRLLILAREKPNKANHPDTSSGPTIAKYLILFHNCRVLSRNVHLKRTPGAGDVSMARRLGILLPDANPCRASRTPWCPLRIWLGALRTREAQRRTTTLAVIAFEGLNAGMHRETLTRSLKALALELEGLRQHP</sequence>
<organism evidence="1 2">
    <name type="scientific">Mesorhizobium opportunistum</name>
    <dbReference type="NCBI Taxonomy" id="593909"/>
    <lineage>
        <taxon>Bacteria</taxon>
        <taxon>Pseudomonadati</taxon>
        <taxon>Pseudomonadota</taxon>
        <taxon>Alphaproteobacteria</taxon>
        <taxon>Hyphomicrobiales</taxon>
        <taxon>Phyllobacteriaceae</taxon>
        <taxon>Mesorhizobium</taxon>
    </lineage>
</organism>
<accession>A0ABV1YQA1</accession>
<keyword evidence="2" id="KW-1185">Reference proteome</keyword>
<evidence type="ECO:0000313" key="2">
    <source>
        <dbReference type="Proteomes" id="UP001464387"/>
    </source>
</evidence>
<comment type="caution">
    <text evidence="1">The sequence shown here is derived from an EMBL/GenBank/DDBJ whole genome shotgun (WGS) entry which is preliminary data.</text>
</comment>
<name>A0ABV1YQA1_9HYPH</name>
<evidence type="ECO:0000313" key="1">
    <source>
        <dbReference type="EMBL" id="MER8937361.1"/>
    </source>
</evidence>
<reference evidence="1 2" key="1">
    <citation type="journal article" date="2024" name="Proc. Natl. Acad. Sci. U.S.A.">
        <title>The evolutionary genomics of adaptation to stress in wild rhizobium bacteria.</title>
        <authorList>
            <person name="Kehlet-Delgado H."/>
            <person name="Montoya A.P."/>
            <person name="Jensen K.T."/>
            <person name="Wendlandt C.E."/>
            <person name="Dexheimer C."/>
            <person name="Roberts M."/>
            <person name="Torres Martinez L."/>
            <person name="Friesen M.L."/>
            <person name="Griffitts J.S."/>
            <person name="Porter S.S."/>
        </authorList>
    </citation>
    <scope>NUCLEOTIDE SEQUENCE [LARGE SCALE GENOMIC DNA]</scope>
    <source>
        <strain evidence="1 2">M0729</strain>
    </source>
</reference>
<dbReference type="Proteomes" id="UP001464387">
    <property type="component" value="Unassembled WGS sequence"/>
</dbReference>
<proteinExistence type="predicted"/>